<sequence length="116" mass="12617">MPAPVELEQDDLTNLDCSNRVNSTSMNCETAECYSSECSSATSAAPSEEESSGSIMLNPPSPMDFESIVAELYNALIKMKDNMPQAPAPEVASLLLLWLHQGSRPGYLSTVSLRRF</sequence>
<evidence type="ECO:0000256" key="1">
    <source>
        <dbReference type="SAM" id="MobiDB-lite"/>
    </source>
</evidence>
<proteinExistence type="predicted"/>
<dbReference type="OrthoDB" id="10386453at2759"/>
<organism evidence="2 3">
    <name type="scientific">Trichuris trichiura</name>
    <name type="common">Whipworm</name>
    <name type="synonym">Trichocephalus trichiurus</name>
    <dbReference type="NCBI Taxonomy" id="36087"/>
    <lineage>
        <taxon>Eukaryota</taxon>
        <taxon>Metazoa</taxon>
        <taxon>Ecdysozoa</taxon>
        <taxon>Nematoda</taxon>
        <taxon>Enoplea</taxon>
        <taxon>Dorylaimia</taxon>
        <taxon>Trichinellida</taxon>
        <taxon>Trichuridae</taxon>
        <taxon>Trichuris</taxon>
    </lineage>
</organism>
<evidence type="ECO:0000313" key="3">
    <source>
        <dbReference type="Proteomes" id="UP000030665"/>
    </source>
</evidence>
<dbReference type="Proteomes" id="UP000030665">
    <property type="component" value="Unassembled WGS sequence"/>
</dbReference>
<gene>
    <name evidence="2" type="ORF">TTRE_0000412001</name>
</gene>
<evidence type="ECO:0000313" key="2">
    <source>
        <dbReference type="EMBL" id="CDW55846.1"/>
    </source>
</evidence>
<feature type="region of interest" description="Disordered" evidence="1">
    <location>
        <begin position="39"/>
        <end position="59"/>
    </location>
</feature>
<dbReference type="EMBL" id="HG805985">
    <property type="protein sequence ID" value="CDW55846.1"/>
    <property type="molecule type" value="Genomic_DNA"/>
</dbReference>
<reference evidence="2" key="1">
    <citation type="submission" date="2014-01" db="EMBL/GenBank/DDBJ databases">
        <authorList>
            <person name="Aslett M."/>
        </authorList>
    </citation>
    <scope>NUCLEOTIDE SEQUENCE</scope>
</reference>
<reference evidence="2" key="2">
    <citation type="submission" date="2014-03" db="EMBL/GenBank/DDBJ databases">
        <title>The whipworm genome and dual-species transcriptomics of an intimate host-pathogen interaction.</title>
        <authorList>
            <person name="Foth B.J."/>
            <person name="Tsai I.J."/>
            <person name="Reid A.J."/>
            <person name="Bancroft A.J."/>
            <person name="Nichol S."/>
            <person name="Tracey A."/>
            <person name="Holroyd N."/>
            <person name="Cotton J.A."/>
            <person name="Stanley E.J."/>
            <person name="Zarowiecki M."/>
            <person name="Liu J.Z."/>
            <person name="Huckvale T."/>
            <person name="Cooper P.J."/>
            <person name="Grencis R.K."/>
            <person name="Berriman M."/>
        </authorList>
    </citation>
    <scope>NUCLEOTIDE SEQUENCE [LARGE SCALE GENOMIC DNA]</scope>
</reference>
<protein>
    <submittedName>
        <fullName evidence="2">Uncharacterized protein</fullName>
    </submittedName>
</protein>
<accession>A0A077Z6N0</accession>
<dbReference type="AlphaFoldDB" id="A0A077Z6N0"/>
<name>A0A077Z6N0_TRITR</name>
<keyword evidence="3" id="KW-1185">Reference proteome</keyword>